<evidence type="ECO:0000256" key="2">
    <source>
        <dbReference type="ARBA" id="ARBA00011073"/>
    </source>
</evidence>
<organism evidence="7 8">
    <name type="scientific">Rosa chinensis</name>
    <name type="common">China rose</name>
    <dbReference type="NCBI Taxonomy" id="74649"/>
    <lineage>
        <taxon>Eukaryota</taxon>
        <taxon>Viridiplantae</taxon>
        <taxon>Streptophyta</taxon>
        <taxon>Embryophyta</taxon>
        <taxon>Tracheophyta</taxon>
        <taxon>Spermatophyta</taxon>
        <taxon>Magnoliopsida</taxon>
        <taxon>eudicotyledons</taxon>
        <taxon>Gunneridae</taxon>
        <taxon>Pentapetalae</taxon>
        <taxon>rosids</taxon>
        <taxon>fabids</taxon>
        <taxon>Rosales</taxon>
        <taxon>Rosaceae</taxon>
        <taxon>Rosoideae</taxon>
        <taxon>Rosoideae incertae sedis</taxon>
        <taxon>Rosa</taxon>
    </lineage>
</organism>
<gene>
    <name evidence="7" type="ORF">RchiOBHm_Chr5g0002201</name>
</gene>
<comment type="caution">
    <text evidence="7">The sequence shown here is derived from an EMBL/GenBank/DDBJ whole genome shotgun (WGS) entry which is preliminary data.</text>
</comment>
<sequence>MQAKLINLLFCCLGHSFALLSGTTMATPQIAGIAALIKQYNPSWTPSMIASAISTTATKYDKNGELIMAEGSDIGSQYPSTPFDFGAGFVSPSHAMDPGLVLSSGEVYTSFLACLIFAI</sequence>
<keyword evidence="8" id="KW-1185">Reference proteome</keyword>
<dbReference type="EC" id="3.4.14.10" evidence="7"/>
<dbReference type="AlphaFoldDB" id="A0A2P6Q2D7"/>
<name>A0A2P6Q2D7_ROSCH</name>
<comment type="subcellular location">
    <subcellularLocation>
        <location evidence="1">Secreted</location>
    </subcellularLocation>
</comment>
<keyword evidence="3 5" id="KW-0732">Signal</keyword>
<reference evidence="7 8" key="1">
    <citation type="journal article" date="2018" name="Nat. Genet.">
        <title>The Rosa genome provides new insights in the design of modern roses.</title>
        <authorList>
            <person name="Bendahmane M."/>
        </authorList>
    </citation>
    <scope>NUCLEOTIDE SEQUENCE [LARGE SCALE GENOMIC DNA]</scope>
    <source>
        <strain evidence="8">cv. Old Blush</strain>
    </source>
</reference>
<protein>
    <submittedName>
        <fullName evidence="7">Putative tripeptidyl-peptidase II</fullName>
        <ecNumber evidence="7">3.4.14.10</ecNumber>
    </submittedName>
</protein>
<dbReference type="STRING" id="74649.A0A2P6Q2D7"/>
<dbReference type="Proteomes" id="UP000238479">
    <property type="component" value="Chromosome 5"/>
</dbReference>
<feature type="chain" id="PRO_5015145058" evidence="5">
    <location>
        <begin position="19"/>
        <end position="119"/>
    </location>
</feature>
<dbReference type="GO" id="GO:0006508">
    <property type="term" value="P:proteolysis"/>
    <property type="evidence" value="ECO:0007669"/>
    <property type="project" value="InterPro"/>
</dbReference>
<proteinExistence type="inferred from homology"/>
<comment type="similarity">
    <text evidence="2 4">Belongs to the peptidase S8 family.</text>
</comment>
<evidence type="ECO:0000256" key="3">
    <source>
        <dbReference type="ARBA" id="ARBA00022729"/>
    </source>
</evidence>
<dbReference type="EMBL" id="PDCK01000043">
    <property type="protein sequence ID" value="PRQ28358.1"/>
    <property type="molecule type" value="Genomic_DNA"/>
</dbReference>
<evidence type="ECO:0000256" key="5">
    <source>
        <dbReference type="SAM" id="SignalP"/>
    </source>
</evidence>
<evidence type="ECO:0000259" key="6">
    <source>
        <dbReference type="Pfam" id="PF00082"/>
    </source>
</evidence>
<dbReference type="Pfam" id="PF00082">
    <property type="entry name" value="Peptidase_S8"/>
    <property type="match status" value="1"/>
</dbReference>
<feature type="signal peptide" evidence="5">
    <location>
        <begin position="1"/>
        <end position="18"/>
    </location>
</feature>
<evidence type="ECO:0000313" key="8">
    <source>
        <dbReference type="Proteomes" id="UP000238479"/>
    </source>
</evidence>
<feature type="domain" description="Peptidase S8/S53" evidence="6">
    <location>
        <begin position="15"/>
        <end position="64"/>
    </location>
</feature>
<dbReference type="Gramene" id="PRQ28358">
    <property type="protein sequence ID" value="PRQ28358"/>
    <property type="gene ID" value="RchiOBHm_Chr5g0002201"/>
</dbReference>
<keyword evidence="7" id="KW-0378">Hydrolase</keyword>
<dbReference type="SUPFAM" id="SSF52743">
    <property type="entry name" value="Subtilisin-like"/>
    <property type="match status" value="1"/>
</dbReference>
<dbReference type="GO" id="GO:0008240">
    <property type="term" value="F:tripeptidyl-peptidase activity"/>
    <property type="evidence" value="ECO:0007669"/>
    <property type="project" value="UniProtKB-EC"/>
</dbReference>
<comment type="caution">
    <text evidence="4">Lacks conserved residue(s) required for the propagation of feature annotation.</text>
</comment>
<dbReference type="PANTHER" id="PTHR10795">
    <property type="entry name" value="PROPROTEIN CONVERTASE SUBTILISIN/KEXIN"/>
    <property type="match status" value="1"/>
</dbReference>
<dbReference type="OMA" id="YTSFLAC"/>
<dbReference type="GO" id="GO:0004252">
    <property type="term" value="F:serine-type endopeptidase activity"/>
    <property type="evidence" value="ECO:0007669"/>
    <property type="project" value="InterPro"/>
</dbReference>
<dbReference type="InterPro" id="IPR000209">
    <property type="entry name" value="Peptidase_S8/S53_dom"/>
</dbReference>
<evidence type="ECO:0000256" key="4">
    <source>
        <dbReference type="PROSITE-ProRule" id="PRU01240"/>
    </source>
</evidence>
<dbReference type="InterPro" id="IPR036852">
    <property type="entry name" value="Peptidase_S8/S53_dom_sf"/>
</dbReference>
<dbReference type="PROSITE" id="PS51892">
    <property type="entry name" value="SUBTILASE"/>
    <property type="match status" value="1"/>
</dbReference>
<accession>A0A2P6Q2D7</accession>
<dbReference type="InterPro" id="IPR045051">
    <property type="entry name" value="SBT"/>
</dbReference>
<evidence type="ECO:0000313" key="7">
    <source>
        <dbReference type="EMBL" id="PRQ28358.1"/>
    </source>
</evidence>
<dbReference type="GO" id="GO:0005576">
    <property type="term" value="C:extracellular region"/>
    <property type="evidence" value="ECO:0007669"/>
    <property type="project" value="UniProtKB-SubCell"/>
</dbReference>
<dbReference type="Gene3D" id="3.40.50.200">
    <property type="entry name" value="Peptidase S8/S53 domain"/>
    <property type="match status" value="1"/>
</dbReference>
<evidence type="ECO:0000256" key="1">
    <source>
        <dbReference type="ARBA" id="ARBA00004613"/>
    </source>
</evidence>